<dbReference type="EMBL" id="RHHM01000014">
    <property type="protein sequence ID" value="RQM37149.1"/>
    <property type="molecule type" value="Genomic_DNA"/>
</dbReference>
<sequence>MVVCSAAIIAIVWGYGHIRYRAGWYAHADKVNADAKKRKVRAVTAVQVTENAAATASTESRVVYRTVYRDAVKYVNNPLRNVCEFDPDAVQLRQRAIDAANHIPGFDAATVPDK</sequence>
<organism evidence="1 2">
    <name type="scientific">Erwinia psidii</name>
    <dbReference type="NCBI Taxonomy" id="69224"/>
    <lineage>
        <taxon>Bacteria</taxon>
        <taxon>Pseudomonadati</taxon>
        <taxon>Pseudomonadota</taxon>
        <taxon>Gammaproteobacteria</taxon>
        <taxon>Enterobacterales</taxon>
        <taxon>Erwiniaceae</taxon>
        <taxon>Erwinia</taxon>
    </lineage>
</organism>
<evidence type="ECO:0008006" key="3">
    <source>
        <dbReference type="Google" id="ProtNLM"/>
    </source>
</evidence>
<gene>
    <name evidence="1" type="ORF">EB241_17090</name>
</gene>
<dbReference type="Proteomes" id="UP000279457">
    <property type="component" value="Unassembled WGS sequence"/>
</dbReference>
<comment type="caution">
    <text evidence="1">The sequence shown here is derived from an EMBL/GenBank/DDBJ whole genome shotgun (WGS) entry which is preliminary data.</text>
</comment>
<name>A0A3N6UMK0_9GAMM</name>
<evidence type="ECO:0000313" key="2">
    <source>
        <dbReference type="Proteomes" id="UP000279457"/>
    </source>
</evidence>
<reference evidence="1 2" key="1">
    <citation type="submission" date="2018-10" db="EMBL/GenBank/DDBJ databases">
        <title>Draft genome sequence for the type isolate of Erwinia psidii, agent causal of bacterial blight in guava (Psidium guajava) and wilt and die-back of Eucalyptus spp.</title>
        <authorList>
            <person name="Hermenegildo P.S."/>
            <person name="Santos S.A."/>
            <person name="Guimaraes L.M.S."/>
            <person name="Vidigal P.M.P."/>
            <person name="Pereira I.C."/>
            <person name="Badel J.L."/>
            <person name="Alfenas-Zerbini P."/>
            <person name="Ferreira M.A.S.V."/>
            <person name="Alfenas A.C."/>
        </authorList>
    </citation>
    <scope>NUCLEOTIDE SEQUENCE [LARGE SCALE GENOMIC DNA]</scope>
    <source>
        <strain evidence="1 2">IBSBF 435</strain>
    </source>
</reference>
<dbReference type="OrthoDB" id="6547760at2"/>
<keyword evidence="2" id="KW-1185">Reference proteome</keyword>
<proteinExistence type="predicted"/>
<accession>A0A3N6UMK0</accession>
<dbReference type="AlphaFoldDB" id="A0A3N6UMK0"/>
<protein>
    <recommendedName>
        <fullName evidence="3">DUF2570 domain-containing protein</fullName>
    </recommendedName>
</protein>
<evidence type="ECO:0000313" key="1">
    <source>
        <dbReference type="EMBL" id="RQM37149.1"/>
    </source>
</evidence>